<feature type="domain" description="VOC" evidence="2">
    <location>
        <begin position="205"/>
        <end position="356"/>
    </location>
</feature>
<evidence type="ECO:0000256" key="1">
    <source>
        <dbReference type="SAM" id="SignalP"/>
    </source>
</evidence>
<dbReference type="InterPro" id="IPR037523">
    <property type="entry name" value="VOC_core"/>
</dbReference>
<protein>
    <recommendedName>
        <fullName evidence="2">VOC domain-containing protein</fullName>
    </recommendedName>
</protein>
<proteinExistence type="predicted"/>
<dbReference type="SUPFAM" id="SSF54593">
    <property type="entry name" value="Glyoxalase/Bleomycin resistance protein/Dihydroxybiphenyl dioxygenase"/>
    <property type="match status" value="2"/>
</dbReference>
<organism evidence="3 4">
    <name type="scientific">Marinicauda algicola</name>
    <dbReference type="NCBI Taxonomy" id="2029849"/>
    <lineage>
        <taxon>Bacteria</taxon>
        <taxon>Pseudomonadati</taxon>
        <taxon>Pseudomonadota</taxon>
        <taxon>Alphaproteobacteria</taxon>
        <taxon>Maricaulales</taxon>
        <taxon>Maricaulaceae</taxon>
        <taxon>Marinicauda</taxon>
    </lineage>
</organism>
<dbReference type="OrthoDB" id="793940at2"/>
<comment type="caution">
    <text evidence="3">The sequence shown here is derived from an EMBL/GenBank/DDBJ whole genome shotgun (WGS) entry which is preliminary data.</text>
</comment>
<dbReference type="EMBL" id="SRXW01000001">
    <property type="protein sequence ID" value="TGY90196.1"/>
    <property type="molecule type" value="Genomic_DNA"/>
</dbReference>
<dbReference type="InterPro" id="IPR029068">
    <property type="entry name" value="Glyas_Bleomycin-R_OHBP_Dase"/>
</dbReference>
<dbReference type="Proteomes" id="UP000308054">
    <property type="component" value="Unassembled WGS sequence"/>
</dbReference>
<evidence type="ECO:0000259" key="2">
    <source>
        <dbReference type="PROSITE" id="PS51819"/>
    </source>
</evidence>
<feature type="chain" id="PRO_5020818095" description="VOC domain-containing protein" evidence="1">
    <location>
        <begin position="25"/>
        <end position="358"/>
    </location>
</feature>
<feature type="signal peptide" evidence="1">
    <location>
        <begin position="1"/>
        <end position="24"/>
    </location>
</feature>
<dbReference type="RefSeq" id="WP_135994694.1">
    <property type="nucleotide sequence ID" value="NZ_CP071057.1"/>
</dbReference>
<evidence type="ECO:0000313" key="4">
    <source>
        <dbReference type="Proteomes" id="UP000308054"/>
    </source>
</evidence>
<keyword evidence="1" id="KW-0732">Signal</keyword>
<name>A0A4S2H3N9_9PROT</name>
<dbReference type="PROSITE" id="PS51819">
    <property type="entry name" value="VOC"/>
    <property type="match status" value="2"/>
</dbReference>
<reference evidence="3 4" key="1">
    <citation type="journal article" date="2017" name="Int. J. Syst. Evol. Microbiol.">
        <title>Marinicauda algicola sp. nov., isolated from a marine red alga Rhodosorus marinus.</title>
        <authorList>
            <person name="Jeong S.E."/>
            <person name="Jeon S.H."/>
            <person name="Chun B.H."/>
            <person name="Kim D.W."/>
            <person name="Jeon C.O."/>
        </authorList>
    </citation>
    <scope>NUCLEOTIDE SEQUENCE [LARGE SCALE GENOMIC DNA]</scope>
    <source>
        <strain evidence="3 4">JCM 31718</strain>
    </source>
</reference>
<feature type="domain" description="VOC" evidence="2">
    <location>
        <begin position="41"/>
        <end position="188"/>
    </location>
</feature>
<keyword evidence="4" id="KW-1185">Reference proteome</keyword>
<dbReference type="Gene3D" id="3.10.180.10">
    <property type="entry name" value="2,3-Dihydroxybiphenyl 1,2-Dioxygenase, domain 1"/>
    <property type="match status" value="2"/>
</dbReference>
<gene>
    <name evidence="3" type="ORF">E5163_03460</name>
</gene>
<sequence length="358" mass="38741">MGSRFAFSKAAALAAAFLLSPACADEPQAPQDHAAPAPVTREPWVMATASVTDLDRTARFFLEIGGYREIGRGPLDPAEIAAYALPDGASGEALLLAPGESDLGLVRLIRFEDAGERLPMRPGARAWDTGCYWAVMVRAHDLDTRYREAVELGWWTETPVADLVFGQSVLKVVVFRGPDGLQVQAYERLSPPLPEAFTPFERLSRPFNMMQMTRDREAARAFIKGVLGFSPFWYGPPHTDSQPTLMPLGIPRNLTTEIPYLAGIFQPAPGEYGRLEVIEIDGLEGADYAGRCDAPNLGWLSVTYPVESAAAAIDELSARGAALAIAPYDTARAGIGEARIFAVRSPDGALVEFAETLD</sequence>
<evidence type="ECO:0000313" key="3">
    <source>
        <dbReference type="EMBL" id="TGY90196.1"/>
    </source>
</evidence>
<dbReference type="AlphaFoldDB" id="A0A4S2H3N9"/>
<accession>A0A4S2H3N9</accession>